<evidence type="ECO:0000313" key="3">
    <source>
        <dbReference type="Proteomes" id="UP000295192"/>
    </source>
</evidence>
<gene>
    <name evidence="2" type="ORF">AWZ03_000918</name>
</gene>
<dbReference type="AlphaFoldDB" id="A0A484BXL7"/>
<comment type="caution">
    <text evidence="2">The sequence shown here is derived from an EMBL/GenBank/DDBJ whole genome shotgun (WGS) entry which is preliminary data.</text>
</comment>
<accession>A0A484BXL7</accession>
<protein>
    <submittedName>
        <fullName evidence="2">Uncharacterized protein</fullName>
    </submittedName>
</protein>
<evidence type="ECO:0000256" key="1">
    <source>
        <dbReference type="SAM" id="Phobius"/>
    </source>
</evidence>
<dbReference type="OrthoDB" id="7907323at2759"/>
<sequence length="100" mass="11548">MQPKSKEEPQQQEPQIPALAAMDVLELLQQLGLNILWIFKIYIKFALVTLVVYFAAEWYIVRYGAELEDQLDAQLAANERPASNSTLSKVFRFVLNFFII</sequence>
<dbReference type="Proteomes" id="UP000295192">
    <property type="component" value="Unassembled WGS sequence"/>
</dbReference>
<keyword evidence="3" id="KW-1185">Reference proteome</keyword>
<organism evidence="2 3">
    <name type="scientific">Drosophila navojoa</name>
    <name type="common">Fruit fly</name>
    <dbReference type="NCBI Taxonomy" id="7232"/>
    <lineage>
        <taxon>Eukaryota</taxon>
        <taxon>Metazoa</taxon>
        <taxon>Ecdysozoa</taxon>
        <taxon>Arthropoda</taxon>
        <taxon>Hexapoda</taxon>
        <taxon>Insecta</taxon>
        <taxon>Pterygota</taxon>
        <taxon>Neoptera</taxon>
        <taxon>Endopterygota</taxon>
        <taxon>Diptera</taxon>
        <taxon>Brachycera</taxon>
        <taxon>Muscomorpha</taxon>
        <taxon>Ephydroidea</taxon>
        <taxon>Drosophilidae</taxon>
        <taxon>Drosophila</taxon>
    </lineage>
</organism>
<keyword evidence="1" id="KW-0472">Membrane</keyword>
<evidence type="ECO:0000313" key="2">
    <source>
        <dbReference type="EMBL" id="TDG52685.1"/>
    </source>
</evidence>
<keyword evidence="1" id="KW-0812">Transmembrane</keyword>
<name>A0A484BXL7_DRONA</name>
<feature type="transmembrane region" description="Helical" evidence="1">
    <location>
        <begin position="35"/>
        <end position="56"/>
    </location>
</feature>
<dbReference type="EMBL" id="LSRL02000003">
    <property type="protein sequence ID" value="TDG52685.1"/>
    <property type="molecule type" value="Genomic_DNA"/>
</dbReference>
<reference evidence="2 3" key="1">
    <citation type="journal article" date="2019" name="J. Hered.">
        <title>An Improved Genome Assembly for Drosophila navojoa, the Basal Species in the mojavensis Cluster.</title>
        <authorList>
            <person name="Vanderlinde T."/>
            <person name="Dupim E.G."/>
            <person name="Nazario-Yepiz N.O."/>
            <person name="Carvalho A.B."/>
        </authorList>
    </citation>
    <scope>NUCLEOTIDE SEQUENCE [LARGE SCALE GENOMIC DNA]</scope>
    <source>
        <strain evidence="2">Navoj_Jal97</strain>
        <tissue evidence="2">Whole organism</tissue>
    </source>
</reference>
<dbReference type="OMA" id="EWYIVRY"/>
<keyword evidence="1" id="KW-1133">Transmembrane helix</keyword>
<proteinExistence type="predicted"/>